<organism evidence="1 2">
    <name type="scientific">Dendrothele bispora (strain CBS 962.96)</name>
    <dbReference type="NCBI Taxonomy" id="1314807"/>
    <lineage>
        <taxon>Eukaryota</taxon>
        <taxon>Fungi</taxon>
        <taxon>Dikarya</taxon>
        <taxon>Basidiomycota</taxon>
        <taxon>Agaricomycotina</taxon>
        <taxon>Agaricomycetes</taxon>
        <taxon>Agaricomycetidae</taxon>
        <taxon>Agaricales</taxon>
        <taxon>Agaricales incertae sedis</taxon>
        <taxon>Dendrothele</taxon>
    </lineage>
</organism>
<gene>
    <name evidence="1" type="ORF">K435DRAFT_779476</name>
</gene>
<sequence>MAYIDNISNAYGSTPDGYYPGVSATQRHTASDPYSMRANPLAPVPPPASLPNTCYYNHGIGPNSGYGVDMAAIGGNAPAAGVAGIGVARTRSVRTTADAGGNMDMHTENLNIPNNVLAPPPMLTAPTPFNLVTSPFDSLEPASAVSVSEAYGGISMSMTASSIRTVTGIQGFSVFGDSPSNVGMSQSNASSSLFGRLKGWKGRCMCGFFLWYLMEAAMLYAFDDI</sequence>
<reference evidence="1 2" key="1">
    <citation type="journal article" date="2019" name="Nat. Ecol. Evol.">
        <title>Megaphylogeny resolves global patterns of mushroom evolution.</title>
        <authorList>
            <person name="Varga T."/>
            <person name="Krizsan K."/>
            <person name="Foldi C."/>
            <person name="Dima B."/>
            <person name="Sanchez-Garcia M."/>
            <person name="Sanchez-Ramirez S."/>
            <person name="Szollosi G.J."/>
            <person name="Szarkandi J.G."/>
            <person name="Papp V."/>
            <person name="Albert L."/>
            <person name="Andreopoulos W."/>
            <person name="Angelini C."/>
            <person name="Antonin V."/>
            <person name="Barry K.W."/>
            <person name="Bougher N.L."/>
            <person name="Buchanan P."/>
            <person name="Buyck B."/>
            <person name="Bense V."/>
            <person name="Catcheside P."/>
            <person name="Chovatia M."/>
            <person name="Cooper J."/>
            <person name="Damon W."/>
            <person name="Desjardin D."/>
            <person name="Finy P."/>
            <person name="Geml J."/>
            <person name="Haridas S."/>
            <person name="Hughes K."/>
            <person name="Justo A."/>
            <person name="Karasinski D."/>
            <person name="Kautmanova I."/>
            <person name="Kiss B."/>
            <person name="Kocsube S."/>
            <person name="Kotiranta H."/>
            <person name="LaButti K.M."/>
            <person name="Lechner B.E."/>
            <person name="Liimatainen K."/>
            <person name="Lipzen A."/>
            <person name="Lukacs Z."/>
            <person name="Mihaltcheva S."/>
            <person name="Morgado L.N."/>
            <person name="Niskanen T."/>
            <person name="Noordeloos M.E."/>
            <person name="Ohm R.A."/>
            <person name="Ortiz-Santana B."/>
            <person name="Ovrebo C."/>
            <person name="Racz N."/>
            <person name="Riley R."/>
            <person name="Savchenko A."/>
            <person name="Shiryaev A."/>
            <person name="Soop K."/>
            <person name="Spirin V."/>
            <person name="Szebenyi C."/>
            <person name="Tomsovsky M."/>
            <person name="Tulloss R.E."/>
            <person name="Uehling J."/>
            <person name="Grigoriev I.V."/>
            <person name="Vagvolgyi C."/>
            <person name="Papp T."/>
            <person name="Martin F.M."/>
            <person name="Miettinen O."/>
            <person name="Hibbett D.S."/>
            <person name="Nagy L.G."/>
        </authorList>
    </citation>
    <scope>NUCLEOTIDE SEQUENCE [LARGE SCALE GENOMIC DNA]</scope>
    <source>
        <strain evidence="1 2">CBS 962.96</strain>
    </source>
</reference>
<dbReference type="Proteomes" id="UP000297245">
    <property type="component" value="Unassembled WGS sequence"/>
</dbReference>
<dbReference type="AlphaFoldDB" id="A0A4S8LYI8"/>
<proteinExistence type="predicted"/>
<protein>
    <submittedName>
        <fullName evidence="1">Uncharacterized protein</fullName>
    </submittedName>
</protein>
<evidence type="ECO:0000313" key="1">
    <source>
        <dbReference type="EMBL" id="THU94278.1"/>
    </source>
</evidence>
<dbReference type="EMBL" id="ML179228">
    <property type="protein sequence ID" value="THU94278.1"/>
    <property type="molecule type" value="Genomic_DNA"/>
</dbReference>
<name>A0A4S8LYI8_DENBC</name>
<accession>A0A4S8LYI8</accession>
<evidence type="ECO:0000313" key="2">
    <source>
        <dbReference type="Proteomes" id="UP000297245"/>
    </source>
</evidence>
<keyword evidence="2" id="KW-1185">Reference proteome</keyword>